<dbReference type="Proteomes" id="UP000287188">
    <property type="component" value="Unassembled WGS sequence"/>
</dbReference>
<dbReference type="OrthoDB" id="9795737at2"/>
<dbReference type="EMBL" id="BIFS01000001">
    <property type="protein sequence ID" value="GCE17812.1"/>
    <property type="molecule type" value="Genomic_DNA"/>
</dbReference>
<organism evidence="1 2">
    <name type="scientific">Dictyobacter kobayashii</name>
    <dbReference type="NCBI Taxonomy" id="2014872"/>
    <lineage>
        <taxon>Bacteria</taxon>
        <taxon>Bacillati</taxon>
        <taxon>Chloroflexota</taxon>
        <taxon>Ktedonobacteria</taxon>
        <taxon>Ktedonobacterales</taxon>
        <taxon>Dictyobacteraceae</taxon>
        <taxon>Dictyobacter</taxon>
    </lineage>
</organism>
<keyword evidence="2" id="KW-1185">Reference proteome</keyword>
<dbReference type="InterPro" id="IPR014845">
    <property type="entry name" value="GYD/TTHA1554"/>
</dbReference>
<evidence type="ECO:0008006" key="3">
    <source>
        <dbReference type="Google" id="ProtNLM"/>
    </source>
</evidence>
<comment type="caution">
    <text evidence="1">The sequence shown here is derived from an EMBL/GenBank/DDBJ whole genome shotgun (WGS) entry which is preliminary data.</text>
</comment>
<dbReference type="AlphaFoldDB" id="A0A402AFF8"/>
<protein>
    <recommendedName>
        <fullName evidence="3">GYD domain-containing protein</fullName>
    </recommendedName>
</protein>
<reference evidence="2" key="1">
    <citation type="submission" date="2018-12" db="EMBL/GenBank/DDBJ databases">
        <title>Tengunoibacter tsumagoiensis gen. nov., sp. nov., Dictyobacter kobayashii sp. nov., D. alpinus sp. nov., and D. joshuensis sp. nov. and description of Dictyobacteraceae fam. nov. within the order Ktedonobacterales isolated from Tengu-no-mugimeshi.</title>
        <authorList>
            <person name="Wang C.M."/>
            <person name="Zheng Y."/>
            <person name="Sakai Y."/>
            <person name="Toyoda A."/>
            <person name="Minakuchi Y."/>
            <person name="Abe K."/>
            <person name="Yokota A."/>
            <person name="Yabe S."/>
        </authorList>
    </citation>
    <scope>NUCLEOTIDE SEQUENCE [LARGE SCALE GENOMIC DNA]</scope>
    <source>
        <strain evidence="2">Uno11</strain>
    </source>
</reference>
<proteinExistence type="predicted"/>
<evidence type="ECO:0000313" key="2">
    <source>
        <dbReference type="Proteomes" id="UP000287188"/>
    </source>
</evidence>
<dbReference type="RefSeq" id="WP_126549435.1">
    <property type="nucleotide sequence ID" value="NZ_BIFS01000001.1"/>
</dbReference>
<accession>A0A402AFF8</accession>
<evidence type="ECO:0000313" key="1">
    <source>
        <dbReference type="EMBL" id="GCE17812.1"/>
    </source>
</evidence>
<gene>
    <name evidence="1" type="ORF">KDK_16120</name>
</gene>
<name>A0A402AFF8_9CHLR</name>
<dbReference type="Pfam" id="PF08734">
    <property type="entry name" value="GYD"/>
    <property type="match status" value="1"/>
</dbReference>
<sequence length="98" mass="10873">MPTYISLMNLSEQGVNEAKNAPERLQAFEAALSEVGGKLLGFYLVMGQYDYIVVTEAPDDQTAAHVILKTLSHGSLRIQTMRAFPREEFEAIAHGLDF</sequence>